<comment type="subcellular location">
    <subcellularLocation>
        <location evidence="1">Cell envelope</location>
    </subcellularLocation>
</comment>
<dbReference type="InterPro" id="IPR038404">
    <property type="entry name" value="TRAP_DctP_sf"/>
</dbReference>
<evidence type="ECO:0000313" key="6">
    <source>
        <dbReference type="Proteomes" id="UP000324927"/>
    </source>
</evidence>
<evidence type="ECO:0000256" key="2">
    <source>
        <dbReference type="ARBA" id="ARBA00009023"/>
    </source>
</evidence>
<dbReference type="GO" id="GO:0030288">
    <property type="term" value="C:outer membrane-bounded periplasmic space"/>
    <property type="evidence" value="ECO:0007669"/>
    <property type="project" value="InterPro"/>
</dbReference>
<dbReference type="InterPro" id="IPR004682">
    <property type="entry name" value="TRAP_DctP"/>
</dbReference>
<dbReference type="Gene3D" id="3.40.190.170">
    <property type="entry name" value="Bacterial extracellular solute-binding protein, family 7"/>
    <property type="match status" value="1"/>
</dbReference>
<dbReference type="PIRSF" id="PIRSF006470">
    <property type="entry name" value="DctB"/>
    <property type="match status" value="1"/>
</dbReference>
<dbReference type="PROSITE" id="PS51318">
    <property type="entry name" value="TAT"/>
    <property type="match status" value="1"/>
</dbReference>
<dbReference type="Proteomes" id="UP000324927">
    <property type="component" value="Unassembled WGS sequence"/>
</dbReference>
<evidence type="ECO:0000256" key="4">
    <source>
        <dbReference type="ARBA" id="ARBA00022729"/>
    </source>
</evidence>
<dbReference type="NCBIfam" id="NF037995">
    <property type="entry name" value="TRAP_S1"/>
    <property type="match status" value="1"/>
</dbReference>
<dbReference type="OrthoDB" id="7375081at2"/>
<dbReference type="InterPro" id="IPR006311">
    <property type="entry name" value="TAT_signal"/>
</dbReference>
<proteinExistence type="inferred from homology"/>
<dbReference type="AlphaFoldDB" id="A0A5A9GGB0"/>
<comment type="caution">
    <text evidence="5">The sequence shown here is derived from an EMBL/GenBank/DDBJ whole genome shotgun (WGS) entry which is preliminary data.</text>
</comment>
<dbReference type="Pfam" id="PF03480">
    <property type="entry name" value="DctP"/>
    <property type="match status" value="1"/>
</dbReference>
<keyword evidence="6" id="KW-1185">Reference proteome</keyword>
<sequence>MQNTLISRRGLIAGAATLGTGFTLGAGIAGLGIAGSGRAQAAAPITLRVSSSAPPDRFGAHYLWFKPFQEELAKRVGDQIKLEYFPNGQLGREADVVNQVKGGSVDMILTGASIWATIVPEFGLLDLGFLFNSYDHCARALDTGVGAAYDAMLQERAGVTILGWGFQVGARSIYTNKEVTTLPQLKGNKLRVLPTKAFIDTFNIIGATPTPMPINEVYTALQTGVVDGFEHDPGTVLSYKWYEVSRHCLQTRHIYTPLLAYIGKRGLAKIPAALIPQFQQAAAAATAACRAEVPKVEEEAMTQLREKGLTFLEVKPDELQDLKRRMSEELYTAYLKQYPATAPLFEKIKASA</sequence>
<dbReference type="CDD" id="cd13603">
    <property type="entry name" value="PBP2_TRAP_Siap_TeaA_like"/>
    <property type="match status" value="1"/>
</dbReference>
<evidence type="ECO:0000256" key="1">
    <source>
        <dbReference type="ARBA" id="ARBA00004196"/>
    </source>
</evidence>
<evidence type="ECO:0000313" key="5">
    <source>
        <dbReference type="EMBL" id="KAA0592732.1"/>
    </source>
</evidence>
<dbReference type="PANTHER" id="PTHR33376">
    <property type="match status" value="1"/>
</dbReference>
<dbReference type="EMBL" id="VTTN01000014">
    <property type="protein sequence ID" value="KAA0592732.1"/>
    <property type="molecule type" value="Genomic_DNA"/>
</dbReference>
<protein>
    <submittedName>
        <fullName evidence="5">TRAP transporter substrate-binding protein</fullName>
    </submittedName>
</protein>
<evidence type="ECO:0000256" key="3">
    <source>
        <dbReference type="ARBA" id="ARBA00022448"/>
    </source>
</evidence>
<dbReference type="GO" id="GO:0055085">
    <property type="term" value="P:transmembrane transport"/>
    <property type="evidence" value="ECO:0007669"/>
    <property type="project" value="InterPro"/>
</dbReference>
<dbReference type="RefSeq" id="WP_149234099.1">
    <property type="nucleotide sequence ID" value="NZ_JALJXJ010000017.1"/>
</dbReference>
<dbReference type="PANTHER" id="PTHR33376:SF4">
    <property type="entry name" value="SIALIC ACID-BINDING PERIPLASMIC PROTEIN SIAP"/>
    <property type="match status" value="1"/>
</dbReference>
<keyword evidence="3" id="KW-0813">Transport</keyword>
<reference evidence="5 6" key="1">
    <citation type="submission" date="2019-08" db="EMBL/GenBank/DDBJ databases">
        <authorList>
            <person name="Grouzdev D."/>
            <person name="Tikhonova E."/>
            <person name="Kravchenko I."/>
        </authorList>
    </citation>
    <scope>NUCLEOTIDE SEQUENCE [LARGE SCALE GENOMIC DNA]</scope>
    <source>
        <strain evidence="5 6">59b</strain>
    </source>
</reference>
<comment type="similarity">
    <text evidence="2">Belongs to the bacterial solute-binding protein 7 family.</text>
</comment>
<keyword evidence="4" id="KW-0732">Signal</keyword>
<name>A0A5A9GGB0_AZOLI</name>
<organism evidence="5 6">
    <name type="scientific">Azospirillum lipoferum</name>
    <dbReference type="NCBI Taxonomy" id="193"/>
    <lineage>
        <taxon>Bacteria</taxon>
        <taxon>Pseudomonadati</taxon>
        <taxon>Pseudomonadota</taxon>
        <taxon>Alphaproteobacteria</taxon>
        <taxon>Rhodospirillales</taxon>
        <taxon>Azospirillaceae</taxon>
        <taxon>Azospirillum</taxon>
    </lineage>
</organism>
<gene>
    <name evidence="5" type="ORF">FZ942_26665</name>
</gene>
<accession>A0A5A9GGB0</accession>
<dbReference type="InterPro" id="IPR018389">
    <property type="entry name" value="DctP_fam"/>
</dbReference>